<feature type="binding site" description="axial binding residue" evidence="12">
    <location>
        <position position="447"/>
    </location>
    <ligand>
        <name>heme</name>
        <dbReference type="ChEBI" id="CHEBI:30413"/>
    </ligand>
    <ligandPart>
        <name>Fe</name>
        <dbReference type="ChEBI" id="CHEBI:18248"/>
    </ligandPart>
</feature>
<gene>
    <name evidence="15" type="ORF">KVT40_001137</name>
</gene>
<keyword evidence="9 12" id="KW-0408">Iron</keyword>
<evidence type="ECO:0000256" key="8">
    <source>
        <dbReference type="ARBA" id="ARBA00023002"/>
    </source>
</evidence>
<evidence type="ECO:0000256" key="9">
    <source>
        <dbReference type="ARBA" id="ARBA00023004"/>
    </source>
</evidence>
<dbReference type="PRINTS" id="PR00463">
    <property type="entry name" value="EP450I"/>
</dbReference>
<comment type="cofactor">
    <cofactor evidence="1 12">
        <name>heme</name>
        <dbReference type="ChEBI" id="CHEBI:30413"/>
    </cofactor>
</comment>
<dbReference type="PROSITE" id="PS00086">
    <property type="entry name" value="CYTOCHROME_P450"/>
    <property type="match status" value="1"/>
</dbReference>
<organism evidence="15 16">
    <name type="scientific">Elsinoe batatas</name>
    <dbReference type="NCBI Taxonomy" id="2601811"/>
    <lineage>
        <taxon>Eukaryota</taxon>
        <taxon>Fungi</taxon>
        <taxon>Dikarya</taxon>
        <taxon>Ascomycota</taxon>
        <taxon>Pezizomycotina</taxon>
        <taxon>Dothideomycetes</taxon>
        <taxon>Dothideomycetidae</taxon>
        <taxon>Myriangiales</taxon>
        <taxon>Elsinoaceae</taxon>
        <taxon>Elsinoe</taxon>
    </lineage>
</organism>
<evidence type="ECO:0000256" key="4">
    <source>
        <dbReference type="ARBA" id="ARBA00022617"/>
    </source>
</evidence>
<protein>
    <recommendedName>
        <fullName evidence="17">Isotrichodermin C-15 hydroxylase</fullName>
    </recommendedName>
</protein>
<dbReference type="EMBL" id="JAESVG020000001">
    <property type="protein sequence ID" value="KAG8631997.1"/>
    <property type="molecule type" value="Genomic_DNA"/>
</dbReference>
<comment type="subcellular location">
    <subcellularLocation>
        <location evidence="2">Membrane</location>
        <topology evidence="2">Single-pass membrane protein</topology>
    </subcellularLocation>
</comment>
<dbReference type="CDD" id="cd11058">
    <property type="entry name" value="CYP60B-like"/>
    <property type="match status" value="1"/>
</dbReference>
<comment type="similarity">
    <text evidence="3 13">Belongs to the cytochrome P450 family.</text>
</comment>
<keyword evidence="11 14" id="KW-0472">Membrane</keyword>
<evidence type="ECO:0000313" key="16">
    <source>
        <dbReference type="Proteomes" id="UP000809789"/>
    </source>
</evidence>
<dbReference type="FunFam" id="1.10.630.10:FF:000047">
    <property type="entry name" value="Cytochrome P450 monooxygenase"/>
    <property type="match status" value="1"/>
</dbReference>
<proteinExistence type="inferred from homology"/>
<dbReference type="GO" id="GO:0016020">
    <property type="term" value="C:membrane"/>
    <property type="evidence" value="ECO:0007669"/>
    <property type="project" value="UniProtKB-SubCell"/>
</dbReference>
<evidence type="ECO:0000256" key="1">
    <source>
        <dbReference type="ARBA" id="ARBA00001971"/>
    </source>
</evidence>
<evidence type="ECO:0000256" key="14">
    <source>
        <dbReference type="SAM" id="Phobius"/>
    </source>
</evidence>
<dbReference type="InterPro" id="IPR050121">
    <property type="entry name" value="Cytochrome_P450_monoxygenase"/>
</dbReference>
<evidence type="ECO:0000256" key="11">
    <source>
        <dbReference type="ARBA" id="ARBA00023136"/>
    </source>
</evidence>
<evidence type="ECO:0000256" key="5">
    <source>
        <dbReference type="ARBA" id="ARBA00022692"/>
    </source>
</evidence>
<dbReference type="InterPro" id="IPR001128">
    <property type="entry name" value="Cyt_P450"/>
</dbReference>
<evidence type="ECO:0008006" key="17">
    <source>
        <dbReference type="Google" id="ProtNLM"/>
    </source>
</evidence>
<feature type="transmembrane region" description="Helical" evidence="14">
    <location>
        <begin position="14"/>
        <end position="34"/>
    </location>
</feature>
<sequence length="510" mass="58609">MALASTVGGSRTGWPWQVLLLLSLLPIYFSYNIIYNLFFHPLQKFPGPLLNRISKIPYCLMLVRGNSSYDIKAMHDKYGPIVRTAPSELAFSDPKAWQDIMGHRKPNQAENGKEMRYTQTVFDSPDIILSDREDHRRFRRILSHGFSNQALMDQQPFIMTYVEKLVSKLQDKVSKGEMPVDVTAWYNFTTFDIIADLTFGEAFGLLDGGDYHPWVAAIFASIKASTLMQIPNFYPALGWLIRKMMPKSLLEKRETHKRFTIETVDKRLESGVKRPDYMETILTQREKESGGMSRVEIHSNAQTLIIAGSETTATVLSATTYLCLMNPRVLEKVKDEVRSSFSSNSEIHLHSVVKLDYMFAMFEEAMRVYPPVPTNVGRRTPKGGDTICGQFIPEDTTLAIWQLALYKDEKYFKNPDKFAPERWLGDAEYKDDVRDIFQPFHFGPRSCLGRNLAYAEMRVIFAKILYNFELELMPESANWIDQKMYTLWEKPKLMVKFTPAKKREGAAALA</sequence>
<dbReference type="PRINTS" id="PR00385">
    <property type="entry name" value="P450"/>
</dbReference>
<dbReference type="GO" id="GO:0005506">
    <property type="term" value="F:iron ion binding"/>
    <property type="evidence" value="ECO:0007669"/>
    <property type="project" value="InterPro"/>
</dbReference>
<accession>A0A8K0PKY5</accession>
<dbReference type="GO" id="GO:0004497">
    <property type="term" value="F:monooxygenase activity"/>
    <property type="evidence" value="ECO:0007669"/>
    <property type="project" value="UniProtKB-KW"/>
</dbReference>
<dbReference type="Gene3D" id="1.10.630.10">
    <property type="entry name" value="Cytochrome P450"/>
    <property type="match status" value="1"/>
</dbReference>
<evidence type="ECO:0000256" key="6">
    <source>
        <dbReference type="ARBA" id="ARBA00022723"/>
    </source>
</evidence>
<keyword evidence="4 12" id="KW-0349">Heme</keyword>
<keyword evidence="10 13" id="KW-0503">Monooxygenase</keyword>
<evidence type="ECO:0000313" key="15">
    <source>
        <dbReference type="EMBL" id="KAG8631997.1"/>
    </source>
</evidence>
<evidence type="ECO:0000256" key="7">
    <source>
        <dbReference type="ARBA" id="ARBA00022989"/>
    </source>
</evidence>
<evidence type="ECO:0000256" key="2">
    <source>
        <dbReference type="ARBA" id="ARBA00004167"/>
    </source>
</evidence>
<dbReference type="InterPro" id="IPR036396">
    <property type="entry name" value="Cyt_P450_sf"/>
</dbReference>
<dbReference type="SUPFAM" id="SSF48264">
    <property type="entry name" value="Cytochrome P450"/>
    <property type="match status" value="1"/>
</dbReference>
<dbReference type="InterPro" id="IPR017972">
    <property type="entry name" value="Cyt_P450_CS"/>
</dbReference>
<reference evidence="15" key="1">
    <citation type="submission" date="2021-07" db="EMBL/GenBank/DDBJ databases">
        <title>Elsinoe batatas strain:CRI-CJ2 Genome sequencing and assembly.</title>
        <authorList>
            <person name="Huang L."/>
        </authorList>
    </citation>
    <scope>NUCLEOTIDE SEQUENCE</scope>
    <source>
        <strain evidence="15">CRI-CJ2</strain>
    </source>
</reference>
<dbReference type="Pfam" id="PF00067">
    <property type="entry name" value="p450"/>
    <property type="match status" value="1"/>
</dbReference>
<dbReference type="PANTHER" id="PTHR24305">
    <property type="entry name" value="CYTOCHROME P450"/>
    <property type="match status" value="1"/>
</dbReference>
<keyword evidence="6 12" id="KW-0479">Metal-binding</keyword>
<dbReference type="AlphaFoldDB" id="A0A8K0PKY5"/>
<keyword evidence="8 13" id="KW-0560">Oxidoreductase</keyword>
<evidence type="ECO:0000256" key="13">
    <source>
        <dbReference type="RuleBase" id="RU000461"/>
    </source>
</evidence>
<keyword evidence="16" id="KW-1185">Reference proteome</keyword>
<keyword evidence="5 14" id="KW-0812">Transmembrane</keyword>
<evidence type="ECO:0000256" key="10">
    <source>
        <dbReference type="ARBA" id="ARBA00023033"/>
    </source>
</evidence>
<dbReference type="GO" id="GO:0016705">
    <property type="term" value="F:oxidoreductase activity, acting on paired donors, with incorporation or reduction of molecular oxygen"/>
    <property type="evidence" value="ECO:0007669"/>
    <property type="project" value="InterPro"/>
</dbReference>
<dbReference type="PANTHER" id="PTHR24305:SF29">
    <property type="entry name" value="BENZOATE-PARA-HYDROXYLASE"/>
    <property type="match status" value="1"/>
</dbReference>
<name>A0A8K0PKY5_9PEZI</name>
<evidence type="ECO:0000256" key="12">
    <source>
        <dbReference type="PIRSR" id="PIRSR602401-1"/>
    </source>
</evidence>
<dbReference type="Proteomes" id="UP000809789">
    <property type="component" value="Unassembled WGS sequence"/>
</dbReference>
<evidence type="ECO:0000256" key="3">
    <source>
        <dbReference type="ARBA" id="ARBA00010617"/>
    </source>
</evidence>
<comment type="caution">
    <text evidence="15">The sequence shown here is derived from an EMBL/GenBank/DDBJ whole genome shotgun (WGS) entry which is preliminary data.</text>
</comment>
<dbReference type="GO" id="GO:0020037">
    <property type="term" value="F:heme binding"/>
    <property type="evidence" value="ECO:0007669"/>
    <property type="project" value="InterPro"/>
</dbReference>
<dbReference type="InterPro" id="IPR002401">
    <property type="entry name" value="Cyt_P450_E_grp-I"/>
</dbReference>
<keyword evidence="7 14" id="KW-1133">Transmembrane helix</keyword>
<dbReference type="GO" id="GO:0009403">
    <property type="term" value="P:toxin biosynthetic process"/>
    <property type="evidence" value="ECO:0007669"/>
    <property type="project" value="UniProtKB-ARBA"/>
</dbReference>
<dbReference type="OrthoDB" id="1470350at2759"/>